<dbReference type="EMBL" id="AMXF01000103">
    <property type="protein sequence ID" value="ENO96503.1"/>
    <property type="molecule type" value="Genomic_DNA"/>
</dbReference>
<name>N6ZQA6_9RHOO</name>
<keyword evidence="1" id="KW-0812">Transmembrane</keyword>
<keyword evidence="1" id="KW-1133">Transmembrane helix</keyword>
<evidence type="ECO:0000256" key="1">
    <source>
        <dbReference type="SAM" id="Phobius"/>
    </source>
</evidence>
<dbReference type="AlphaFoldDB" id="N6ZQA6"/>
<reference evidence="2 3" key="1">
    <citation type="submission" date="2012-09" db="EMBL/GenBank/DDBJ databases">
        <title>Draft Genome Sequences of 6 Strains from Genus Thauera.</title>
        <authorList>
            <person name="Liu B."/>
            <person name="Shapleigh J.P."/>
            <person name="Frostegard A.H."/>
        </authorList>
    </citation>
    <scope>NUCLEOTIDE SEQUENCE [LARGE SCALE GENOMIC DNA]</scope>
    <source>
        <strain evidence="2 3">B4P</strain>
    </source>
</reference>
<comment type="caution">
    <text evidence="2">The sequence shown here is derived from an EMBL/GenBank/DDBJ whole genome shotgun (WGS) entry which is preliminary data.</text>
</comment>
<dbReference type="Proteomes" id="UP000013047">
    <property type="component" value="Unassembled WGS sequence"/>
</dbReference>
<dbReference type="OrthoDB" id="8564397at2"/>
<organism evidence="2 3">
    <name type="scientific">Thauera phenylacetica B4P</name>
    <dbReference type="NCBI Taxonomy" id="1234382"/>
    <lineage>
        <taxon>Bacteria</taxon>
        <taxon>Pseudomonadati</taxon>
        <taxon>Pseudomonadota</taxon>
        <taxon>Betaproteobacteria</taxon>
        <taxon>Rhodocyclales</taxon>
        <taxon>Zoogloeaceae</taxon>
        <taxon>Thauera</taxon>
    </lineage>
</organism>
<proteinExistence type="predicted"/>
<dbReference type="RefSeq" id="WP_004365445.1">
    <property type="nucleotide sequence ID" value="NZ_AMXF01000103.1"/>
</dbReference>
<keyword evidence="1" id="KW-0472">Membrane</keyword>
<evidence type="ECO:0000313" key="2">
    <source>
        <dbReference type="EMBL" id="ENO96503.1"/>
    </source>
</evidence>
<gene>
    <name evidence="2" type="ORF">C667_13640</name>
</gene>
<sequence length="83" mass="8225">MNATPARLPLAALVLFVLAALSLAAALLCFAGSGTLLHPALSDPMAGLAFLVSAIALAGTGAFPLVFARLARRDAASKPPPGS</sequence>
<evidence type="ECO:0000313" key="3">
    <source>
        <dbReference type="Proteomes" id="UP000013047"/>
    </source>
</evidence>
<keyword evidence="3" id="KW-1185">Reference proteome</keyword>
<feature type="transmembrane region" description="Helical" evidence="1">
    <location>
        <begin position="47"/>
        <end position="68"/>
    </location>
</feature>
<protein>
    <submittedName>
        <fullName evidence="2">Uncharacterized protein</fullName>
    </submittedName>
</protein>
<accession>N6ZQA6</accession>